<keyword evidence="2" id="KW-1185">Reference proteome</keyword>
<organism evidence="1 2">
    <name type="scientific">Streptomyces lycii</name>
    <dbReference type="NCBI Taxonomy" id="2654337"/>
    <lineage>
        <taxon>Bacteria</taxon>
        <taxon>Bacillati</taxon>
        <taxon>Actinomycetota</taxon>
        <taxon>Actinomycetes</taxon>
        <taxon>Kitasatosporales</taxon>
        <taxon>Streptomycetaceae</taxon>
        <taxon>Streptomyces</taxon>
    </lineage>
</organism>
<dbReference type="Proteomes" id="UP000621266">
    <property type="component" value="Unassembled WGS sequence"/>
</dbReference>
<gene>
    <name evidence="1" type="ORF">GCU69_13245</name>
</gene>
<evidence type="ECO:0000313" key="2">
    <source>
        <dbReference type="Proteomes" id="UP000621266"/>
    </source>
</evidence>
<evidence type="ECO:0008006" key="3">
    <source>
        <dbReference type="Google" id="ProtNLM"/>
    </source>
</evidence>
<accession>A0ABQ7FIA8</accession>
<proteinExistence type="predicted"/>
<sequence length="148" mass="15457">MSQIPAVLDALYGRLAAAPALSEVTVTDGPLVSDSRAPDWVLVGFDGDAEGAFEAATADEDWSSLGLGRSERISVPITLIASSGDTDVRTVRNRVFQMAAAVRQVLADDPSLGLNSAQCAVQSSTLQQPQTDQGATARLTLSLLCEIP</sequence>
<dbReference type="RefSeq" id="WP_156206141.1">
    <property type="nucleotide sequence ID" value="NZ_WHPN01000268.1"/>
</dbReference>
<evidence type="ECO:0000313" key="1">
    <source>
        <dbReference type="EMBL" id="KAF4408657.1"/>
    </source>
</evidence>
<name>A0ABQ7FIA8_9ACTN</name>
<protein>
    <recommendedName>
        <fullName evidence="3">DUF3168 domain-containing protein</fullName>
    </recommendedName>
</protein>
<dbReference type="EMBL" id="WHPN01000268">
    <property type="protein sequence ID" value="KAF4408657.1"/>
    <property type="molecule type" value="Genomic_DNA"/>
</dbReference>
<reference evidence="1 2" key="1">
    <citation type="submission" date="2019-10" db="EMBL/GenBank/DDBJ databases">
        <title>Streptomyces tenebrisbrunneis sp.nov., an endogenous actinomycete isolated from of Lycium ruthenicum.</title>
        <authorList>
            <person name="Ma L."/>
        </authorList>
    </citation>
    <scope>NUCLEOTIDE SEQUENCE [LARGE SCALE GENOMIC DNA]</scope>
    <source>
        <strain evidence="1 2">TRM 66187</strain>
    </source>
</reference>
<comment type="caution">
    <text evidence="1">The sequence shown here is derived from an EMBL/GenBank/DDBJ whole genome shotgun (WGS) entry which is preliminary data.</text>
</comment>